<dbReference type="InterPro" id="IPR000172">
    <property type="entry name" value="GMC_OxRdtase_N"/>
</dbReference>
<gene>
    <name evidence="9" type="ORF">JD78_03108</name>
</gene>
<evidence type="ECO:0000256" key="5">
    <source>
        <dbReference type="PIRSR" id="PIRSR000137-2"/>
    </source>
</evidence>
<reference evidence="9 10" key="1">
    <citation type="submission" date="2019-07" db="EMBL/GenBank/DDBJ databases">
        <title>R&amp;d 2014.</title>
        <authorList>
            <person name="Klenk H.-P."/>
        </authorList>
    </citation>
    <scope>NUCLEOTIDE SEQUENCE [LARGE SCALE GENOMIC DNA]</scope>
    <source>
        <strain evidence="9 10">DSM 45764</strain>
    </source>
</reference>
<dbReference type="Gene3D" id="3.30.410.40">
    <property type="match status" value="1"/>
</dbReference>
<organism evidence="9 10">
    <name type="scientific">Modestobacter roseus</name>
    <dbReference type="NCBI Taxonomy" id="1181884"/>
    <lineage>
        <taxon>Bacteria</taxon>
        <taxon>Bacillati</taxon>
        <taxon>Actinomycetota</taxon>
        <taxon>Actinomycetes</taxon>
        <taxon>Geodermatophilales</taxon>
        <taxon>Geodermatophilaceae</taxon>
        <taxon>Modestobacter</taxon>
    </lineage>
</organism>
<feature type="domain" description="Glucose-methanol-choline oxidoreductase N-terminal" evidence="8">
    <location>
        <begin position="255"/>
        <end position="269"/>
    </location>
</feature>
<feature type="domain" description="Glucose-methanol-choline oxidoreductase N-terminal" evidence="7">
    <location>
        <begin position="87"/>
        <end position="110"/>
    </location>
</feature>
<evidence type="ECO:0000256" key="4">
    <source>
        <dbReference type="ARBA" id="ARBA00022827"/>
    </source>
</evidence>
<feature type="binding site" evidence="5">
    <location>
        <position position="89"/>
    </location>
    <ligand>
        <name>FAD</name>
        <dbReference type="ChEBI" id="CHEBI:57692"/>
    </ligand>
</feature>
<dbReference type="SUPFAM" id="SSF54373">
    <property type="entry name" value="FAD-linked reductases, C-terminal domain"/>
    <property type="match status" value="1"/>
</dbReference>
<dbReference type="GO" id="GO:0050660">
    <property type="term" value="F:flavin adenine dinucleotide binding"/>
    <property type="evidence" value="ECO:0007669"/>
    <property type="project" value="InterPro"/>
</dbReference>
<keyword evidence="10" id="KW-1185">Reference proteome</keyword>
<evidence type="ECO:0000256" key="1">
    <source>
        <dbReference type="ARBA" id="ARBA00001974"/>
    </source>
</evidence>
<evidence type="ECO:0000256" key="6">
    <source>
        <dbReference type="RuleBase" id="RU003968"/>
    </source>
</evidence>
<dbReference type="Pfam" id="PF00732">
    <property type="entry name" value="GMC_oxred_N"/>
    <property type="match status" value="1"/>
</dbReference>
<dbReference type="PROSITE" id="PS00623">
    <property type="entry name" value="GMC_OXRED_1"/>
    <property type="match status" value="1"/>
</dbReference>
<dbReference type="GO" id="GO:0016614">
    <property type="term" value="F:oxidoreductase activity, acting on CH-OH group of donors"/>
    <property type="evidence" value="ECO:0007669"/>
    <property type="project" value="InterPro"/>
</dbReference>
<sequence>MSGPADSDWDVVVVGAGSAGCALAARLVDAGRRVLVLEAGADHPQPGDFPPALRDAAVLGAVTPGHPANWTYTAQLAEDVSYPVVRGRVLGGSSAVNGTYFVRGTRADFDGWAADGNELWSYDAVLPAFRRSETDADHPGSPVHGDSGPMPVRRVAGGHPVTEAFAAACGELGFPAEPDKNADGPPGHGPLPLNVADGVRVNTAMAYLSPRRGSPLLTVRGGTRVTAVLFAGDRAVGVQTEHGAVHADEVVLAAGAVATPQLLMLSGIGPADQLRAAGVAVRVHAPGVGADFTDHPDLYLTWQPRERLPAPRGLLPLSSALHTTSAGSPTPGDLEVMPWLKPFSRVLLDRAPGSPVAEALRRPVTTLRALRGASLHRLLDQARRREDLFLAVALQQEDSRGRLSLVSADPAVQPRIEHRYLTEESDRRRMREVVRLATELLRTAAFAPLVAARTGLDDDVLADDRELDRWTRRHLATAIHLAGTARMGPDGDPGAVVDQQLRVRGVRGLRVVDTSVMPRVTSRGPAATAVMLGERAAELMTDDPARFSPLAG</sequence>
<keyword evidence="4 5" id="KW-0274">FAD</keyword>
<proteinExistence type="inferred from homology"/>
<dbReference type="PROSITE" id="PS00624">
    <property type="entry name" value="GMC_OXRED_2"/>
    <property type="match status" value="1"/>
</dbReference>
<dbReference type="NCBIfam" id="TIGR03970">
    <property type="entry name" value="Rv0697"/>
    <property type="match status" value="1"/>
</dbReference>
<evidence type="ECO:0000259" key="8">
    <source>
        <dbReference type="PROSITE" id="PS00624"/>
    </source>
</evidence>
<dbReference type="EMBL" id="VLKF01000001">
    <property type="protein sequence ID" value="TWH74564.1"/>
    <property type="molecule type" value="Genomic_DNA"/>
</dbReference>
<evidence type="ECO:0000259" key="7">
    <source>
        <dbReference type="PROSITE" id="PS00623"/>
    </source>
</evidence>
<evidence type="ECO:0000256" key="2">
    <source>
        <dbReference type="ARBA" id="ARBA00010790"/>
    </source>
</evidence>
<name>A0A562IVK5_9ACTN</name>
<dbReference type="Proteomes" id="UP000321490">
    <property type="component" value="Unassembled WGS sequence"/>
</dbReference>
<dbReference type="InterPro" id="IPR012132">
    <property type="entry name" value="GMC_OxRdtase"/>
</dbReference>
<dbReference type="PANTHER" id="PTHR11552">
    <property type="entry name" value="GLUCOSE-METHANOL-CHOLINE GMC OXIDOREDUCTASE"/>
    <property type="match status" value="1"/>
</dbReference>
<dbReference type="InterPro" id="IPR036188">
    <property type="entry name" value="FAD/NAD-bd_sf"/>
</dbReference>
<dbReference type="SUPFAM" id="SSF51905">
    <property type="entry name" value="FAD/NAD(P)-binding domain"/>
    <property type="match status" value="1"/>
</dbReference>
<dbReference type="AlphaFoldDB" id="A0A562IVK5"/>
<evidence type="ECO:0000313" key="10">
    <source>
        <dbReference type="Proteomes" id="UP000321490"/>
    </source>
</evidence>
<dbReference type="RefSeq" id="WP_153358538.1">
    <property type="nucleotide sequence ID" value="NZ_JABGDC010000042.1"/>
</dbReference>
<comment type="similarity">
    <text evidence="2 6">Belongs to the GMC oxidoreductase family.</text>
</comment>
<accession>A0A562IVK5</accession>
<dbReference type="InterPro" id="IPR007867">
    <property type="entry name" value="GMC_OxRtase_C"/>
</dbReference>
<dbReference type="OrthoDB" id="9785276at2"/>
<evidence type="ECO:0000256" key="3">
    <source>
        <dbReference type="ARBA" id="ARBA00022630"/>
    </source>
</evidence>
<protein>
    <submittedName>
        <fullName evidence="9">Putative dehydrogenase (TIGR03970 family)</fullName>
    </submittedName>
</protein>
<keyword evidence="3 6" id="KW-0285">Flavoprotein</keyword>
<dbReference type="Gene3D" id="3.50.50.60">
    <property type="entry name" value="FAD/NAD(P)-binding domain"/>
    <property type="match status" value="1"/>
</dbReference>
<comment type="cofactor">
    <cofactor evidence="1 5">
        <name>FAD</name>
        <dbReference type="ChEBI" id="CHEBI:57692"/>
    </cofactor>
</comment>
<comment type="caution">
    <text evidence="9">The sequence shown here is derived from an EMBL/GenBank/DDBJ whole genome shotgun (WGS) entry which is preliminary data.</text>
</comment>
<feature type="binding site" evidence="5">
    <location>
        <position position="225"/>
    </location>
    <ligand>
        <name>FAD</name>
        <dbReference type="ChEBI" id="CHEBI:57692"/>
    </ligand>
</feature>
<dbReference type="Pfam" id="PF05199">
    <property type="entry name" value="GMC_oxred_C"/>
    <property type="match status" value="1"/>
</dbReference>
<dbReference type="PANTHER" id="PTHR11552:SF147">
    <property type="entry name" value="CHOLINE DEHYDROGENASE, MITOCHONDRIAL"/>
    <property type="match status" value="1"/>
</dbReference>
<dbReference type="InterPro" id="IPR023978">
    <property type="entry name" value="GMC_oxidoreductase_bact"/>
</dbReference>
<evidence type="ECO:0000313" key="9">
    <source>
        <dbReference type="EMBL" id="TWH74564.1"/>
    </source>
</evidence>
<dbReference type="PIRSF" id="PIRSF000137">
    <property type="entry name" value="Alcohol_oxidase"/>
    <property type="match status" value="1"/>
</dbReference>